<dbReference type="Proteomes" id="UP000256661">
    <property type="component" value="Unassembled WGS sequence"/>
</dbReference>
<name>A0A3D9SWD2_9ACTN</name>
<dbReference type="EMBL" id="QTTT01000001">
    <property type="protein sequence ID" value="REF00247.1"/>
    <property type="molecule type" value="Genomic_DNA"/>
</dbReference>
<comment type="caution">
    <text evidence="1">The sequence shown here is derived from an EMBL/GenBank/DDBJ whole genome shotgun (WGS) entry which is preliminary data.</text>
</comment>
<sequence length="97" mass="10512">MADIPTPVEPITGPDLLALRAAIARANDPTLNYKGVRGDRSLVLRQTPALLALVDALRAELAVHRGTVSAVKVTARHGDMSEDTRRELHALLEDHDD</sequence>
<organism evidence="1 2">
    <name type="scientific">Thermomonospora umbrina</name>
    <dbReference type="NCBI Taxonomy" id="111806"/>
    <lineage>
        <taxon>Bacteria</taxon>
        <taxon>Bacillati</taxon>
        <taxon>Actinomycetota</taxon>
        <taxon>Actinomycetes</taxon>
        <taxon>Streptosporangiales</taxon>
        <taxon>Thermomonosporaceae</taxon>
        <taxon>Thermomonospora</taxon>
    </lineage>
</organism>
<accession>A0A3D9SWD2</accession>
<protein>
    <submittedName>
        <fullName evidence="1">Uncharacterized protein</fullName>
    </submittedName>
</protein>
<keyword evidence="2" id="KW-1185">Reference proteome</keyword>
<dbReference type="RefSeq" id="WP_116025419.1">
    <property type="nucleotide sequence ID" value="NZ_QTTT01000001.1"/>
</dbReference>
<evidence type="ECO:0000313" key="1">
    <source>
        <dbReference type="EMBL" id="REF00247.1"/>
    </source>
</evidence>
<reference evidence="1 2" key="1">
    <citation type="submission" date="2018-08" db="EMBL/GenBank/DDBJ databases">
        <title>Sequencing the genomes of 1000 actinobacteria strains.</title>
        <authorList>
            <person name="Klenk H.-P."/>
        </authorList>
    </citation>
    <scope>NUCLEOTIDE SEQUENCE [LARGE SCALE GENOMIC DNA]</scope>
    <source>
        <strain evidence="1 2">DSM 43927</strain>
    </source>
</reference>
<proteinExistence type="predicted"/>
<dbReference type="AlphaFoldDB" id="A0A3D9SWD2"/>
<evidence type="ECO:0000313" key="2">
    <source>
        <dbReference type="Proteomes" id="UP000256661"/>
    </source>
</evidence>
<gene>
    <name evidence="1" type="ORF">DFJ69_5775</name>
</gene>